<organism evidence="4 5">
    <name type="scientific">Bradyrhizobium erythrophlei</name>
    <dbReference type="NCBI Taxonomy" id="1437360"/>
    <lineage>
        <taxon>Bacteria</taxon>
        <taxon>Pseudomonadati</taxon>
        <taxon>Pseudomonadota</taxon>
        <taxon>Alphaproteobacteria</taxon>
        <taxon>Hyphomicrobiales</taxon>
        <taxon>Nitrobacteraceae</taxon>
        <taxon>Bradyrhizobium</taxon>
    </lineage>
</organism>
<keyword evidence="1" id="KW-0175">Coiled coil</keyword>
<accession>A0A1M5PY58</accession>
<keyword evidence="3" id="KW-1133">Transmembrane helix</keyword>
<keyword evidence="3" id="KW-0472">Membrane</keyword>
<dbReference type="AlphaFoldDB" id="A0A1M5PY58"/>
<name>A0A1M5PY58_9BRAD</name>
<evidence type="ECO:0000313" key="4">
    <source>
        <dbReference type="EMBL" id="SHH06748.1"/>
    </source>
</evidence>
<dbReference type="RefSeq" id="WP_079602542.1">
    <property type="nucleotide sequence ID" value="NZ_LT670817.1"/>
</dbReference>
<dbReference type="Proteomes" id="UP000189796">
    <property type="component" value="Chromosome I"/>
</dbReference>
<sequence length="141" mass="15055">MSVIETIVGLVPTVQARAKAVLDFLTSTTGKVISAVVLVLAILGYVHHLGVESQKGKIESLTKELGVVKLQLAAAQQKTQACPEQKAEATPPKAGWLDEQAKAAAALNSKVNSYEQELAKRPARSGDRLSAAESRRLLDIR</sequence>
<feature type="region of interest" description="Disordered" evidence="2">
    <location>
        <begin position="118"/>
        <end position="141"/>
    </location>
</feature>
<keyword evidence="3" id="KW-0812">Transmembrane</keyword>
<gene>
    <name evidence="4" type="ORF">SAMN05443248_3564</name>
</gene>
<evidence type="ECO:0000256" key="1">
    <source>
        <dbReference type="SAM" id="Coils"/>
    </source>
</evidence>
<reference evidence="4 5" key="1">
    <citation type="submission" date="2016-11" db="EMBL/GenBank/DDBJ databases">
        <authorList>
            <person name="Jaros S."/>
            <person name="Januszkiewicz K."/>
            <person name="Wedrychowicz H."/>
        </authorList>
    </citation>
    <scope>NUCLEOTIDE SEQUENCE [LARGE SCALE GENOMIC DNA]</scope>
    <source>
        <strain evidence="4 5">GAS138</strain>
    </source>
</reference>
<protein>
    <submittedName>
        <fullName evidence="4">Uncharacterized protein</fullName>
    </submittedName>
</protein>
<proteinExistence type="predicted"/>
<evidence type="ECO:0000256" key="3">
    <source>
        <dbReference type="SAM" id="Phobius"/>
    </source>
</evidence>
<evidence type="ECO:0000313" key="5">
    <source>
        <dbReference type="Proteomes" id="UP000189796"/>
    </source>
</evidence>
<feature type="coiled-coil region" evidence="1">
    <location>
        <begin position="58"/>
        <end position="117"/>
    </location>
</feature>
<feature type="compositionally biased region" description="Basic and acidic residues" evidence="2">
    <location>
        <begin position="118"/>
        <end position="127"/>
    </location>
</feature>
<dbReference type="EMBL" id="LT670817">
    <property type="protein sequence ID" value="SHH06748.1"/>
    <property type="molecule type" value="Genomic_DNA"/>
</dbReference>
<evidence type="ECO:0000256" key="2">
    <source>
        <dbReference type="SAM" id="MobiDB-lite"/>
    </source>
</evidence>
<feature type="transmembrane region" description="Helical" evidence="3">
    <location>
        <begin position="32"/>
        <end position="51"/>
    </location>
</feature>